<comment type="caution">
    <text evidence="1">The sequence shown here is derived from an EMBL/GenBank/DDBJ whole genome shotgun (WGS) entry which is preliminary data.</text>
</comment>
<gene>
    <name evidence="1" type="ORF">ERUC_LOCUS26081</name>
</gene>
<keyword evidence="2" id="KW-1185">Reference proteome</keyword>
<proteinExistence type="predicted"/>
<dbReference type="AlphaFoldDB" id="A0ABC8KSW5"/>
<accession>A0ABC8KSW5</accession>
<dbReference type="EMBL" id="CAKOAT010285155">
    <property type="protein sequence ID" value="CAH8360325.1"/>
    <property type="molecule type" value="Genomic_DNA"/>
</dbReference>
<organism evidence="1 2">
    <name type="scientific">Eruca vesicaria subsp. sativa</name>
    <name type="common">Garden rocket</name>
    <name type="synonym">Eruca sativa</name>
    <dbReference type="NCBI Taxonomy" id="29727"/>
    <lineage>
        <taxon>Eukaryota</taxon>
        <taxon>Viridiplantae</taxon>
        <taxon>Streptophyta</taxon>
        <taxon>Embryophyta</taxon>
        <taxon>Tracheophyta</taxon>
        <taxon>Spermatophyta</taxon>
        <taxon>Magnoliopsida</taxon>
        <taxon>eudicotyledons</taxon>
        <taxon>Gunneridae</taxon>
        <taxon>Pentapetalae</taxon>
        <taxon>rosids</taxon>
        <taxon>malvids</taxon>
        <taxon>Brassicales</taxon>
        <taxon>Brassicaceae</taxon>
        <taxon>Brassiceae</taxon>
        <taxon>Eruca</taxon>
    </lineage>
</organism>
<evidence type="ECO:0000313" key="2">
    <source>
        <dbReference type="Proteomes" id="UP001642260"/>
    </source>
</evidence>
<name>A0ABC8KSW5_ERUVS</name>
<protein>
    <submittedName>
        <fullName evidence="1">Uncharacterized protein</fullName>
    </submittedName>
</protein>
<evidence type="ECO:0000313" key="1">
    <source>
        <dbReference type="EMBL" id="CAH8360325.1"/>
    </source>
</evidence>
<reference evidence="1 2" key="1">
    <citation type="submission" date="2022-03" db="EMBL/GenBank/DDBJ databases">
        <authorList>
            <person name="Macdonald S."/>
            <person name="Ahmed S."/>
            <person name="Newling K."/>
        </authorList>
    </citation>
    <scope>NUCLEOTIDE SEQUENCE [LARGE SCALE GENOMIC DNA]</scope>
</reference>
<sequence>MVRGKYRLLPSEALALTYDYPDWMKISGYYTTLTVDILEDGDVELFMAVRMDFVNVTMCVAIVTRMLGAT</sequence>
<dbReference type="Proteomes" id="UP001642260">
    <property type="component" value="Unassembled WGS sequence"/>
</dbReference>